<dbReference type="EMBL" id="JBHUMR010000013">
    <property type="protein sequence ID" value="MFD2617560.1"/>
    <property type="molecule type" value="Genomic_DNA"/>
</dbReference>
<reference evidence="2" key="1">
    <citation type="journal article" date="2019" name="Int. J. Syst. Evol. Microbiol.">
        <title>The Global Catalogue of Microorganisms (GCM) 10K type strain sequencing project: providing services to taxonomists for standard genome sequencing and annotation.</title>
        <authorList>
            <consortium name="The Broad Institute Genomics Platform"/>
            <consortium name="The Broad Institute Genome Sequencing Center for Infectious Disease"/>
            <person name="Wu L."/>
            <person name="Ma J."/>
        </authorList>
    </citation>
    <scope>NUCLEOTIDE SEQUENCE [LARGE SCALE GENOMIC DNA]</scope>
    <source>
        <strain evidence="2">TISTR 2241</strain>
    </source>
</reference>
<dbReference type="InterPro" id="IPR014710">
    <property type="entry name" value="RmlC-like_jellyroll"/>
</dbReference>
<evidence type="ECO:0000313" key="2">
    <source>
        <dbReference type="Proteomes" id="UP001597458"/>
    </source>
</evidence>
<keyword evidence="2" id="KW-1185">Reference proteome</keyword>
<sequence>MELLTCQFQQQMKEHLFHDPSQTIVHLSLAKNQEIPEHHGGNALVTVIPVKGEIVFSTQEQSETLVPGKLVRLNAREPHSLKALQESEVIVVKIPVSKEL</sequence>
<proteinExistence type="predicted"/>
<gene>
    <name evidence="1" type="ORF">ACFSTF_09620</name>
</gene>
<organism evidence="1 2">
    <name type="scientific">Terrilactibacillus laevilacticus</name>
    <dbReference type="NCBI Taxonomy" id="1380157"/>
    <lineage>
        <taxon>Bacteria</taxon>
        <taxon>Bacillati</taxon>
        <taxon>Bacillota</taxon>
        <taxon>Bacilli</taxon>
        <taxon>Bacillales</taxon>
        <taxon>Bacillaceae</taxon>
        <taxon>Terrilactibacillus</taxon>
    </lineage>
</organism>
<evidence type="ECO:0000313" key="1">
    <source>
        <dbReference type="EMBL" id="MFD2617560.1"/>
    </source>
</evidence>
<dbReference type="RefSeq" id="WP_141191882.1">
    <property type="nucleotide sequence ID" value="NZ_JBHUMR010000013.1"/>
</dbReference>
<comment type="caution">
    <text evidence="1">The sequence shown here is derived from an EMBL/GenBank/DDBJ whole genome shotgun (WGS) entry which is preliminary data.</text>
</comment>
<dbReference type="Gene3D" id="2.60.120.10">
    <property type="entry name" value="Jelly Rolls"/>
    <property type="match status" value="1"/>
</dbReference>
<name>A0ABW5PRN2_9BACI</name>
<dbReference type="InterPro" id="IPR011051">
    <property type="entry name" value="RmlC_Cupin_sf"/>
</dbReference>
<dbReference type="SUPFAM" id="SSF51182">
    <property type="entry name" value="RmlC-like cupins"/>
    <property type="match status" value="1"/>
</dbReference>
<dbReference type="Proteomes" id="UP001597458">
    <property type="component" value="Unassembled WGS sequence"/>
</dbReference>
<evidence type="ECO:0008006" key="3">
    <source>
        <dbReference type="Google" id="ProtNLM"/>
    </source>
</evidence>
<accession>A0ABW5PRN2</accession>
<protein>
    <recommendedName>
        <fullName evidence="3">Cupin domain-containing protein</fullName>
    </recommendedName>
</protein>